<keyword evidence="2" id="KW-1185">Reference proteome</keyword>
<accession>A0ABW3JXN1</accession>
<gene>
    <name evidence="1" type="ORF">ACFQ21_01395</name>
</gene>
<evidence type="ECO:0000313" key="1">
    <source>
        <dbReference type="EMBL" id="MFD0997931.1"/>
    </source>
</evidence>
<dbReference type="Proteomes" id="UP001597112">
    <property type="component" value="Unassembled WGS sequence"/>
</dbReference>
<proteinExistence type="predicted"/>
<evidence type="ECO:0000313" key="2">
    <source>
        <dbReference type="Proteomes" id="UP001597112"/>
    </source>
</evidence>
<sequence>MHNGLIWSWLAEAMRALYAEVIPGYATSVQCCDNEPEAACVCSECIYLPLMILLEEYLEGDENIQM</sequence>
<name>A0ABW3JXN1_9BACT</name>
<dbReference type="RefSeq" id="WP_377573749.1">
    <property type="nucleotide sequence ID" value="NZ_JBHTKA010000001.1"/>
</dbReference>
<comment type="caution">
    <text evidence="1">The sequence shown here is derived from an EMBL/GenBank/DDBJ whole genome shotgun (WGS) entry which is preliminary data.</text>
</comment>
<organism evidence="1 2">
    <name type="scientific">Ohtaekwangia kribbensis</name>
    <dbReference type="NCBI Taxonomy" id="688913"/>
    <lineage>
        <taxon>Bacteria</taxon>
        <taxon>Pseudomonadati</taxon>
        <taxon>Bacteroidota</taxon>
        <taxon>Cytophagia</taxon>
        <taxon>Cytophagales</taxon>
        <taxon>Fulvivirgaceae</taxon>
        <taxon>Ohtaekwangia</taxon>
    </lineage>
</organism>
<dbReference type="EMBL" id="JBHTKA010000001">
    <property type="protein sequence ID" value="MFD0997931.1"/>
    <property type="molecule type" value="Genomic_DNA"/>
</dbReference>
<reference evidence="2" key="1">
    <citation type="journal article" date="2019" name="Int. J. Syst. Evol. Microbiol.">
        <title>The Global Catalogue of Microorganisms (GCM) 10K type strain sequencing project: providing services to taxonomists for standard genome sequencing and annotation.</title>
        <authorList>
            <consortium name="The Broad Institute Genomics Platform"/>
            <consortium name="The Broad Institute Genome Sequencing Center for Infectious Disease"/>
            <person name="Wu L."/>
            <person name="Ma J."/>
        </authorList>
    </citation>
    <scope>NUCLEOTIDE SEQUENCE [LARGE SCALE GENOMIC DNA]</scope>
    <source>
        <strain evidence="2">CCUG 58938</strain>
    </source>
</reference>
<protein>
    <submittedName>
        <fullName evidence="1">Uncharacterized protein</fullName>
    </submittedName>
</protein>